<dbReference type="AlphaFoldDB" id="A0A6N4W9V7"/>
<dbReference type="GO" id="GO:0020037">
    <property type="term" value="F:heme binding"/>
    <property type="evidence" value="ECO:0007669"/>
    <property type="project" value="InterPro"/>
</dbReference>
<organism evidence="2 3">
    <name type="scientific">Mycolicibacterium anyangense</name>
    <dbReference type="NCBI Taxonomy" id="1431246"/>
    <lineage>
        <taxon>Bacteria</taxon>
        <taxon>Bacillati</taxon>
        <taxon>Actinomycetota</taxon>
        <taxon>Actinomycetes</taxon>
        <taxon>Mycobacteriales</taxon>
        <taxon>Mycobacteriaceae</taxon>
        <taxon>Mycolicibacterium</taxon>
    </lineage>
</organism>
<feature type="domain" description="Heme NO-binding" evidence="1">
    <location>
        <begin position="2"/>
        <end position="160"/>
    </location>
</feature>
<accession>A0A6N4W9V7</accession>
<reference evidence="2 3" key="1">
    <citation type="journal article" date="2019" name="Emerg. Microbes Infect.">
        <title>Comprehensive subspecies identification of 175 nontuberculous mycobacteria species based on 7547 genomic profiles.</title>
        <authorList>
            <person name="Matsumoto Y."/>
            <person name="Kinjo T."/>
            <person name="Motooka D."/>
            <person name="Nabeya D."/>
            <person name="Jung N."/>
            <person name="Uechi K."/>
            <person name="Horii T."/>
            <person name="Iida T."/>
            <person name="Fujita J."/>
            <person name="Nakamura S."/>
        </authorList>
    </citation>
    <scope>NUCLEOTIDE SEQUENCE [LARGE SCALE GENOMIC DNA]</scope>
    <source>
        <strain evidence="2 3">JCM 30275</strain>
    </source>
</reference>
<dbReference type="KEGG" id="many:MANY_24900"/>
<evidence type="ECO:0000313" key="3">
    <source>
        <dbReference type="Proteomes" id="UP000467249"/>
    </source>
</evidence>
<dbReference type="InterPro" id="IPR038158">
    <property type="entry name" value="H-NOX_domain_sf"/>
</dbReference>
<dbReference type="Proteomes" id="UP000467249">
    <property type="component" value="Chromosome"/>
</dbReference>
<gene>
    <name evidence="2" type="ORF">MANY_24900</name>
</gene>
<proteinExistence type="predicted"/>
<sequence length="178" mass="19812">MKGVIFNLLEEVVVDSYGDQTWDDLLDAAHSDGVYTSLGSYDDRDMTRLVSAAGAALELPDDEVLRWFGRHAIPHMVKRWPDYFTAHEHTIPFLRSLNDVIHPEVRKLYTGAYCPHFEFTSPADGSLLIGYRSPRRLCGLAHGFILGSGDHYGEALTVEHVECMHHGSSRCLVAVAAA</sequence>
<name>A0A6N4W9V7_9MYCO</name>
<dbReference type="SUPFAM" id="SSF111126">
    <property type="entry name" value="Ligand-binding domain in the NO signalling and Golgi transport"/>
    <property type="match status" value="1"/>
</dbReference>
<dbReference type="EMBL" id="AP022620">
    <property type="protein sequence ID" value="BBZ77153.1"/>
    <property type="molecule type" value="Genomic_DNA"/>
</dbReference>
<evidence type="ECO:0000259" key="1">
    <source>
        <dbReference type="Pfam" id="PF07700"/>
    </source>
</evidence>
<evidence type="ECO:0000313" key="2">
    <source>
        <dbReference type="EMBL" id="BBZ77153.1"/>
    </source>
</evidence>
<dbReference type="InterPro" id="IPR024096">
    <property type="entry name" value="NO_sig/Golgi_transp_ligand-bd"/>
</dbReference>
<protein>
    <recommendedName>
        <fullName evidence="1">Heme NO-binding domain-containing protein</fullName>
    </recommendedName>
</protein>
<dbReference type="Pfam" id="PF07700">
    <property type="entry name" value="HNOB"/>
    <property type="match status" value="1"/>
</dbReference>
<dbReference type="RefSeq" id="WP_163804507.1">
    <property type="nucleotide sequence ID" value="NZ_AP022620.1"/>
</dbReference>
<dbReference type="InterPro" id="IPR011644">
    <property type="entry name" value="Heme_NO-bd"/>
</dbReference>
<keyword evidence="3" id="KW-1185">Reference proteome</keyword>
<dbReference type="Gene3D" id="3.90.1520.10">
    <property type="entry name" value="H-NOX domain"/>
    <property type="match status" value="1"/>
</dbReference>